<evidence type="ECO:0000313" key="2">
    <source>
        <dbReference type="Proteomes" id="UP001066276"/>
    </source>
</evidence>
<dbReference type="AlphaFoldDB" id="A0AAV7TRZ8"/>
<dbReference type="Proteomes" id="UP001066276">
    <property type="component" value="Chromosome 3_2"/>
</dbReference>
<sequence length="120" mass="13462">MKDTPTYYRFLSLLRSVTNYIVFNMKHAVVVNAPLSVSVYGWYKKYGGGLAEAARWSSFAVQQYFDQGEPGVTRCGLGKRYPPATVNYRGVRESRNREDEPMQMAGGNMIALDGGLLPTR</sequence>
<reference evidence="1" key="1">
    <citation type="journal article" date="2022" name="bioRxiv">
        <title>Sequencing and chromosome-scale assembly of the giantPleurodeles waltlgenome.</title>
        <authorList>
            <person name="Brown T."/>
            <person name="Elewa A."/>
            <person name="Iarovenko S."/>
            <person name="Subramanian E."/>
            <person name="Araus A.J."/>
            <person name="Petzold A."/>
            <person name="Susuki M."/>
            <person name="Suzuki K.-i.T."/>
            <person name="Hayashi T."/>
            <person name="Toyoda A."/>
            <person name="Oliveira C."/>
            <person name="Osipova E."/>
            <person name="Leigh N.D."/>
            <person name="Simon A."/>
            <person name="Yun M.H."/>
        </authorList>
    </citation>
    <scope>NUCLEOTIDE SEQUENCE</scope>
    <source>
        <strain evidence="1">20211129_DDA</strain>
        <tissue evidence="1">Liver</tissue>
    </source>
</reference>
<comment type="caution">
    <text evidence="1">The sequence shown here is derived from an EMBL/GenBank/DDBJ whole genome shotgun (WGS) entry which is preliminary data.</text>
</comment>
<evidence type="ECO:0000313" key="1">
    <source>
        <dbReference type="EMBL" id="KAJ1178980.1"/>
    </source>
</evidence>
<protein>
    <submittedName>
        <fullName evidence="1">Uncharacterized protein</fullName>
    </submittedName>
</protein>
<accession>A0AAV7TRZ8</accession>
<dbReference type="EMBL" id="JANPWB010000006">
    <property type="protein sequence ID" value="KAJ1178980.1"/>
    <property type="molecule type" value="Genomic_DNA"/>
</dbReference>
<proteinExistence type="predicted"/>
<name>A0AAV7TRZ8_PLEWA</name>
<gene>
    <name evidence="1" type="ORF">NDU88_004219</name>
</gene>
<keyword evidence="2" id="KW-1185">Reference proteome</keyword>
<organism evidence="1 2">
    <name type="scientific">Pleurodeles waltl</name>
    <name type="common">Iberian ribbed newt</name>
    <dbReference type="NCBI Taxonomy" id="8319"/>
    <lineage>
        <taxon>Eukaryota</taxon>
        <taxon>Metazoa</taxon>
        <taxon>Chordata</taxon>
        <taxon>Craniata</taxon>
        <taxon>Vertebrata</taxon>
        <taxon>Euteleostomi</taxon>
        <taxon>Amphibia</taxon>
        <taxon>Batrachia</taxon>
        <taxon>Caudata</taxon>
        <taxon>Salamandroidea</taxon>
        <taxon>Salamandridae</taxon>
        <taxon>Pleurodelinae</taxon>
        <taxon>Pleurodeles</taxon>
    </lineage>
</organism>